<evidence type="ECO:0000256" key="3">
    <source>
        <dbReference type="ARBA" id="ARBA00012575"/>
    </source>
</evidence>
<dbReference type="Proteomes" id="UP000823904">
    <property type="component" value="Unassembled WGS sequence"/>
</dbReference>
<dbReference type="NCBIfam" id="NF006870">
    <property type="entry name" value="PRK09364.1"/>
    <property type="match status" value="1"/>
</dbReference>
<proteinExistence type="inferred from homology"/>
<comment type="catalytic activity">
    <reaction evidence="1 6">
        <text>(8S)-3',8-cyclo-7,8-dihydroguanosine 5'-triphosphate = cyclic pyranopterin phosphate + diphosphate</text>
        <dbReference type="Rhea" id="RHEA:49580"/>
        <dbReference type="ChEBI" id="CHEBI:33019"/>
        <dbReference type="ChEBI" id="CHEBI:59648"/>
        <dbReference type="ChEBI" id="CHEBI:131766"/>
        <dbReference type="EC" id="4.6.1.17"/>
    </reaction>
</comment>
<comment type="subunit">
    <text evidence="6">Homohexamer; trimer of dimers.</text>
</comment>
<dbReference type="InterPro" id="IPR036522">
    <property type="entry name" value="MoaC_sf"/>
</dbReference>
<dbReference type="PANTHER" id="PTHR22960:SF29">
    <property type="entry name" value="CYCLIC PYRANOPTERIN MONOPHOSPHATE SYNTHASE"/>
    <property type="match status" value="1"/>
</dbReference>
<organism evidence="8 9">
    <name type="scientific">Candidatus Anaerostipes avistercoris</name>
    <dbReference type="NCBI Taxonomy" id="2838462"/>
    <lineage>
        <taxon>Bacteria</taxon>
        <taxon>Bacillati</taxon>
        <taxon>Bacillota</taxon>
        <taxon>Clostridia</taxon>
        <taxon>Lachnospirales</taxon>
        <taxon>Lachnospiraceae</taxon>
        <taxon>Anaerostipes</taxon>
    </lineage>
</organism>
<comment type="function">
    <text evidence="6">Catalyzes the conversion of (8S)-3',8-cyclo-7,8-dihydroguanosine 5'-triphosphate to cyclic pyranopterin monophosphate (cPMP).</text>
</comment>
<dbReference type="NCBIfam" id="TIGR00581">
    <property type="entry name" value="moaC"/>
    <property type="match status" value="1"/>
</dbReference>
<keyword evidence="5 6" id="KW-0456">Lyase</keyword>
<evidence type="ECO:0000256" key="1">
    <source>
        <dbReference type="ARBA" id="ARBA00001637"/>
    </source>
</evidence>
<dbReference type="SUPFAM" id="SSF55040">
    <property type="entry name" value="Molybdenum cofactor biosynthesis protein C, MoaC"/>
    <property type="match status" value="1"/>
</dbReference>
<feature type="binding site" evidence="6">
    <location>
        <begin position="75"/>
        <end position="77"/>
    </location>
    <ligand>
        <name>substrate</name>
    </ligand>
</feature>
<dbReference type="GO" id="GO:0061799">
    <property type="term" value="F:cyclic pyranopterin monophosphate synthase activity"/>
    <property type="evidence" value="ECO:0007669"/>
    <property type="project" value="UniProtKB-UniRule"/>
</dbReference>
<sequence>MMEFTHFDENGKAFMVDVTDKKETSRTAEAVGTIKVSREVYKAVENGTVGKGDVLGVATTAGIMGAKRTSDLIPMCHILPITNCHIQFEMDPDECAIHCTCTVKVTGKTGVEMEALTGVSTALLTVYDMCKAIDKSMEISGIYLRRKTGGKSGEIVNIK</sequence>
<comment type="caution">
    <text evidence="8">The sequence shown here is derived from an EMBL/GenBank/DDBJ whole genome shotgun (WGS) entry which is preliminary data.</text>
</comment>
<reference evidence="8" key="2">
    <citation type="submission" date="2021-04" db="EMBL/GenBank/DDBJ databases">
        <authorList>
            <person name="Gilroy R."/>
        </authorList>
    </citation>
    <scope>NUCLEOTIDE SEQUENCE</scope>
    <source>
        <strain evidence="8">ChiSjej3B21-8574</strain>
    </source>
</reference>
<name>A0A9D2T9Y6_9FIRM</name>
<dbReference type="Pfam" id="PF01967">
    <property type="entry name" value="MoaC"/>
    <property type="match status" value="1"/>
</dbReference>
<comment type="pathway">
    <text evidence="2 6">Cofactor biosynthesis; molybdopterin biosynthesis.</text>
</comment>
<reference evidence="8" key="1">
    <citation type="journal article" date="2021" name="PeerJ">
        <title>Extensive microbial diversity within the chicken gut microbiome revealed by metagenomics and culture.</title>
        <authorList>
            <person name="Gilroy R."/>
            <person name="Ravi A."/>
            <person name="Getino M."/>
            <person name="Pursley I."/>
            <person name="Horton D.L."/>
            <person name="Alikhan N.F."/>
            <person name="Baker D."/>
            <person name="Gharbi K."/>
            <person name="Hall N."/>
            <person name="Watson M."/>
            <person name="Adriaenssens E.M."/>
            <person name="Foster-Nyarko E."/>
            <person name="Jarju S."/>
            <person name="Secka A."/>
            <person name="Antonio M."/>
            <person name="Oren A."/>
            <person name="Chaudhuri R.R."/>
            <person name="La Ragione R."/>
            <person name="Hildebrand F."/>
            <person name="Pallen M.J."/>
        </authorList>
    </citation>
    <scope>NUCLEOTIDE SEQUENCE</scope>
    <source>
        <strain evidence="8">ChiSjej3B21-8574</strain>
    </source>
</reference>
<feature type="binding site" evidence="6">
    <location>
        <begin position="113"/>
        <end position="114"/>
    </location>
    <ligand>
        <name>substrate</name>
    </ligand>
</feature>
<accession>A0A9D2T9Y6</accession>
<feature type="active site" evidence="6">
    <location>
        <position position="128"/>
    </location>
</feature>
<dbReference type="InterPro" id="IPR050105">
    <property type="entry name" value="MoCo_biosynth_MoaA/MoaC"/>
</dbReference>
<evidence type="ECO:0000256" key="4">
    <source>
        <dbReference type="ARBA" id="ARBA00023150"/>
    </source>
</evidence>
<evidence type="ECO:0000256" key="2">
    <source>
        <dbReference type="ARBA" id="ARBA00005046"/>
    </source>
</evidence>
<evidence type="ECO:0000313" key="9">
    <source>
        <dbReference type="Proteomes" id="UP000823904"/>
    </source>
</evidence>
<dbReference type="Gene3D" id="3.30.70.640">
    <property type="entry name" value="Molybdopterin cofactor biosynthesis C (MoaC) domain"/>
    <property type="match status" value="1"/>
</dbReference>
<keyword evidence="4 6" id="KW-0501">Molybdenum cofactor biosynthesis</keyword>
<dbReference type="CDD" id="cd01420">
    <property type="entry name" value="MoaC_PE"/>
    <property type="match status" value="1"/>
</dbReference>
<dbReference type="InterPro" id="IPR002820">
    <property type="entry name" value="Mopterin_CF_biosynth-C_dom"/>
</dbReference>
<evidence type="ECO:0000256" key="5">
    <source>
        <dbReference type="ARBA" id="ARBA00023239"/>
    </source>
</evidence>
<dbReference type="InterPro" id="IPR023045">
    <property type="entry name" value="MoaC"/>
</dbReference>
<dbReference type="EC" id="4.6.1.17" evidence="3 6"/>
<evidence type="ECO:0000259" key="7">
    <source>
        <dbReference type="Pfam" id="PF01967"/>
    </source>
</evidence>
<feature type="domain" description="Molybdopterin cofactor biosynthesis C (MoaC)" evidence="7">
    <location>
        <begin position="15"/>
        <end position="150"/>
    </location>
</feature>
<evidence type="ECO:0000256" key="6">
    <source>
        <dbReference type="HAMAP-Rule" id="MF_01224"/>
    </source>
</evidence>
<dbReference type="GO" id="GO:0006777">
    <property type="term" value="P:Mo-molybdopterin cofactor biosynthetic process"/>
    <property type="evidence" value="ECO:0007669"/>
    <property type="project" value="UniProtKB-UniRule"/>
</dbReference>
<protein>
    <recommendedName>
        <fullName evidence="3 6">Cyclic pyranopterin monophosphate synthase</fullName>
        <ecNumber evidence="3 6">4.6.1.17</ecNumber>
    </recommendedName>
    <alternativeName>
        <fullName evidence="6">Molybdenum cofactor biosynthesis protein C</fullName>
    </alternativeName>
</protein>
<dbReference type="EMBL" id="DWWD01000043">
    <property type="protein sequence ID" value="HJC51089.1"/>
    <property type="molecule type" value="Genomic_DNA"/>
</dbReference>
<dbReference type="AlphaFoldDB" id="A0A9D2T9Y6"/>
<evidence type="ECO:0000313" key="8">
    <source>
        <dbReference type="EMBL" id="HJC51089.1"/>
    </source>
</evidence>
<dbReference type="InterPro" id="IPR047594">
    <property type="entry name" value="MoaC_bact/euk"/>
</dbReference>
<comment type="similarity">
    <text evidence="6">Belongs to the MoaC family.</text>
</comment>
<dbReference type="PANTHER" id="PTHR22960">
    <property type="entry name" value="MOLYBDOPTERIN COFACTOR SYNTHESIS PROTEIN A"/>
    <property type="match status" value="1"/>
</dbReference>
<gene>
    <name evidence="6 8" type="primary">moaC</name>
    <name evidence="8" type="ORF">H9754_11090</name>
</gene>
<dbReference type="HAMAP" id="MF_01224_B">
    <property type="entry name" value="MoaC_B"/>
    <property type="match status" value="1"/>
</dbReference>